<dbReference type="Gene3D" id="3.30.70.1560">
    <property type="entry name" value="Alpha-L RNA-binding motif"/>
    <property type="match status" value="1"/>
</dbReference>
<dbReference type="InterPro" id="IPR020103">
    <property type="entry name" value="PsdUridine_synth_cat_dom_sf"/>
</dbReference>
<organism evidence="5 6">
    <name type="scientific">Ravibacter arvi</name>
    <dbReference type="NCBI Taxonomy" id="2051041"/>
    <lineage>
        <taxon>Bacteria</taxon>
        <taxon>Pseudomonadati</taxon>
        <taxon>Bacteroidota</taxon>
        <taxon>Cytophagia</taxon>
        <taxon>Cytophagales</taxon>
        <taxon>Spirosomataceae</taxon>
        <taxon>Ravibacter</taxon>
    </lineage>
</organism>
<dbReference type="InterPro" id="IPR006145">
    <property type="entry name" value="PsdUridine_synth_RsuA/RluA"/>
</dbReference>
<dbReference type="PANTHER" id="PTHR47683:SF2">
    <property type="entry name" value="RNA-BINDING S4 DOMAIN-CONTAINING PROTEIN"/>
    <property type="match status" value="1"/>
</dbReference>
<comment type="caution">
    <text evidence="5">The sequence shown here is derived from an EMBL/GenBank/DDBJ whole genome shotgun (WGS) entry which is preliminary data.</text>
</comment>
<evidence type="ECO:0000256" key="3">
    <source>
        <dbReference type="RuleBase" id="RU003887"/>
    </source>
</evidence>
<keyword evidence="6" id="KW-1185">Reference proteome</keyword>
<dbReference type="PANTHER" id="PTHR47683">
    <property type="entry name" value="PSEUDOURIDINE SYNTHASE FAMILY PROTEIN-RELATED"/>
    <property type="match status" value="1"/>
</dbReference>
<dbReference type="InterPro" id="IPR000748">
    <property type="entry name" value="PsdUridine_synth_RsuA/RluB/E/F"/>
</dbReference>
<gene>
    <name evidence="5" type="ORF">GCM10023091_11920</name>
</gene>
<dbReference type="InterPro" id="IPR018496">
    <property type="entry name" value="PsdUridine_synth_RsuA/RluB_CS"/>
</dbReference>
<dbReference type="InterPro" id="IPR020094">
    <property type="entry name" value="TruA/RsuA/RluB/E/F_N"/>
</dbReference>
<evidence type="ECO:0000256" key="2">
    <source>
        <dbReference type="ARBA" id="ARBA00023235"/>
    </source>
</evidence>
<evidence type="ECO:0000259" key="4">
    <source>
        <dbReference type="Pfam" id="PF00849"/>
    </source>
</evidence>
<evidence type="ECO:0000313" key="5">
    <source>
        <dbReference type="EMBL" id="GAA4435461.1"/>
    </source>
</evidence>
<dbReference type="InterPro" id="IPR042092">
    <property type="entry name" value="PsdUridine_s_RsuA/RluB/E/F_cat"/>
</dbReference>
<dbReference type="PROSITE" id="PS01149">
    <property type="entry name" value="PSI_RSU"/>
    <property type="match status" value="1"/>
</dbReference>
<dbReference type="EC" id="5.4.99.-" evidence="3"/>
<reference evidence="6" key="1">
    <citation type="journal article" date="2019" name="Int. J. Syst. Evol. Microbiol.">
        <title>The Global Catalogue of Microorganisms (GCM) 10K type strain sequencing project: providing services to taxonomists for standard genome sequencing and annotation.</title>
        <authorList>
            <consortium name="The Broad Institute Genomics Platform"/>
            <consortium name="The Broad Institute Genome Sequencing Center for Infectious Disease"/>
            <person name="Wu L."/>
            <person name="Ma J."/>
        </authorList>
    </citation>
    <scope>NUCLEOTIDE SEQUENCE [LARGE SCALE GENOMIC DNA]</scope>
    <source>
        <strain evidence="6">JCM 31920</strain>
    </source>
</reference>
<dbReference type="Gene3D" id="3.30.70.580">
    <property type="entry name" value="Pseudouridine synthase I, catalytic domain, N-terminal subdomain"/>
    <property type="match status" value="1"/>
</dbReference>
<dbReference type="InterPro" id="IPR050343">
    <property type="entry name" value="RsuA_PseudoU_synthase"/>
</dbReference>
<dbReference type="Pfam" id="PF00849">
    <property type="entry name" value="PseudoU_synth_2"/>
    <property type="match status" value="1"/>
</dbReference>
<evidence type="ECO:0000313" key="6">
    <source>
        <dbReference type="Proteomes" id="UP001501508"/>
    </source>
</evidence>
<accession>A0ABP8LTT9</accession>
<evidence type="ECO:0000256" key="1">
    <source>
        <dbReference type="ARBA" id="ARBA00008348"/>
    </source>
</evidence>
<dbReference type="RefSeq" id="WP_345027283.1">
    <property type="nucleotide sequence ID" value="NZ_BAABEY010000012.1"/>
</dbReference>
<dbReference type="SUPFAM" id="SSF55120">
    <property type="entry name" value="Pseudouridine synthase"/>
    <property type="match status" value="1"/>
</dbReference>
<dbReference type="EMBL" id="BAABEY010000012">
    <property type="protein sequence ID" value="GAA4435461.1"/>
    <property type="molecule type" value="Genomic_DNA"/>
</dbReference>
<sequence>MSRAFQYYLIYKPYGMLSQFTKEGEWTTLSDLGYPFEKDVYPVGRLDADSEGLLLLTNDNQLKTRLLDPKNKHWRTYYVQVEGIVTDEACRKMSAGVTISVNGKSYQTRRAMATPIDPPALPERVPPIRVRKTIPDSWLSLSLSEGKNRQVRKMTAAAGYPTLRLVRMAIGNLRPDDMKPGEVRELNKSAVLDAIR</sequence>
<proteinExistence type="inferred from homology"/>
<protein>
    <recommendedName>
        <fullName evidence="3">Pseudouridine synthase</fullName>
        <ecNumber evidence="3">5.4.99.-</ecNumber>
    </recommendedName>
</protein>
<feature type="domain" description="Pseudouridine synthase RsuA/RluA-like" evidence="4">
    <location>
        <begin position="6"/>
        <end position="157"/>
    </location>
</feature>
<keyword evidence="2 3" id="KW-0413">Isomerase</keyword>
<comment type="similarity">
    <text evidence="1 3">Belongs to the pseudouridine synthase RsuA family.</text>
</comment>
<dbReference type="NCBIfam" id="TIGR00093">
    <property type="entry name" value="pseudouridine synthase"/>
    <property type="match status" value="1"/>
</dbReference>
<name>A0ABP8LTT9_9BACT</name>
<dbReference type="Proteomes" id="UP001501508">
    <property type="component" value="Unassembled WGS sequence"/>
</dbReference>